<proteinExistence type="predicted"/>
<dbReference type="EMBL" id="OW152829">
    <property type="protein sequence ID" value="CAH2047446.1"/>
    <property type="molecule type" value="Genomic_DNA"/>
</dbReference>
<evidence type="ECO:0000313" key="2">
    <source>
        <dbReference type="EMBL" id="CAH2047446.1"/>
    </source>
</evidence>
<protein>
    <submittedName>
        <fullName evidence="2">Uncharacterized protein</fullName>
    </submittedName>
</protein>
<feature type="region of interest" description="Disordered" evidence="1">
    <location>
        <begin position="77"/>
        <end position="126"/>
    </location>
</feature>
<evidence type="ECO:0000256" key="1">
    <source>
        <dbReference type="SAM" id="MobiDB-lite"/>
    </source>
</evidence>
<sequence>MTLGFHLLAYSLSIRSPDNFQPTYPPVISVTLTERSASGSIAHVSREEKGTVENTLSAAGSLKVGFHQFFIKTPVKTRPGTFRRAGRDNGRPSRTSSQHKLGNKELLTRTQLDSDGARASGTEEGTMSRKDVYCGLHVIG</sequence>
<accession>A0ABN8I5E5</accession>
<reference evidence="2" key="1">
    <citation type="submission" date="2022-03" db="EMBL/GenBank/DDBJ databases">
        <authorList>
            <person name="Martin H S."/>
        </authorList>
    </citation>
    <scope>NUCLEOTIDE SEQUENCE</scope>
</reference>
<name>A0ABN8I5E5_9NEOP</name>
<gene>
    <name evidence="2" type="ORF">IPOD504_LOCUS5781</name>
</gene>
<evidence type="ECO:0000313" key="3">
    <source>
        <dbReference type="Proteomes" id="UP000837857"/>
    </source>
</evidence>
<dbReference type="Proteomes" id="UP000837857">
    <property type="component" value="Chromosome 17"/>
</dbReference>
<keyword evidence="3" id="KW-1185">Reference proteome</keyword>
<organism evidence="2 3">
    <name type="scientific">Iphiclides podalirius</name>
    <name type="common">scarce swallowtail</name>
    <dbReference type="NCBI Taxonomy" id="110791"/>
    <lineage>
        <taxon>Eukaryota</taxon>
        <taxon>Metazoa</taxon>
        <taxon>Ecdysozoa</taxon>
        <taxon>Arthropoda</taxon>
        <taxon>Hexapoda</taxon>
        <taxon>Insecta</taxon>
        <taxon>Pterygota</taxon>
        <taxon>Neoptera</taxon>
        <taxon>Endopterygota</taxon>
        <taxon>Lepidoptera</taxon>
        <taxon>Glossata</taxon>
        <taxon>Ditrysia</taxon>
        <taxon>Papilionoidea</taxon>
        <taxon>Papilionidae</taxon>
        <taxon>Papilioninae</taxon>
        <taxon>Iphiclides</taxon>
    </lineage>
</organism>
<feature type="non-terminal residue" evidence="2">
    <location>
        <position position="140"/>
    </location>
</feature>